<keyword evidence="3" id="KW-1185">Reference proteome</keyword>
<name>A0ABX1F175_9PROT</name>
<proteinExistence type="predicted"/>
<sequence>MRHQAGAVTEEGSLYRNSRLRRVRGLQYGLWTAALAFGLGAAVLRWVWPAEDALALAILAPILAAMALGMELYRSLYVTEIRALPGGLLVETLGFRGRRRHLLPWAALHRALAPERRYNARGASSTAVRLRRPGGRLPFIIDTTRDGFDPAALAKLARRRTRRPD</sequence>
<evidence type="ECO:0000313" key="3">
    <source>
        <dbReference type="Proteomes" id="UP000765160"/>
    </source>
</evidence>
<evidence type="ECO:0000313" key="2">
    <source>
        <dbReference type="EMBL" id="NKE46086.1"/>
    </source>
</evidence>
<protein>
    <recommendedName>
        <fullName evidence="4">PH domain-containing protein</fullName>
    </recommendedName>
</protein>
<comment type="caution">
    <text evidence="2">The sequence shown here is derived from an EMBL/GenBank/DDBJ whole genome shotgun (WGS) entry which is preliminary data.</text>
</comment>
<keyword evidence="1" id="KW-1133">Transmembrane helix</keyword>
<feature type="transmembrane region" description="Helical" evidence="1">
    <location>
        <begin position="54"/>
        <end position="73"/>
    </location>
</feature>
<dbReference type="Proteomes" id="UP000765160">
    <property type="component" value="Unassembled WGS sequence"/>
</dbReference>
<evidence type="ECO:0008006" key="4">
    <source>
        <dbReference type="Google" id="ProtNLM"/>
    </source>
</evidence>
<keyword evidence="1" id="KW-0472">Membrane</keyword>
<accession>A0ABX1F175</accession>
<gene>
    <name evidence="2" type="ORF">HB662_14970</name>
</gene>
<organism evidence="2 3">
    <name type="scientific">Falsiroseomonas frigidaquae</name>
    <dbReference type="NCBI Taxonomy" id="487318"/>
    <lineage>
        <taxon>Bacteria</taxon>
        <taxon>Pseudomonadati</taxon>
        <taxon>Pseudomonadota</taxon>
        <taxon>Alphaproteobacteria</taxon>
        <taxon>Acetobacterales</taxon>
        <taxon>Roseomonadaceae</taxon>
        <taxon>Falsiroseomonas</taxon>
    </lineage>
</organism>
<dbReference type="EMBL" id="JAAVTX010000004">
    <property type="protein sequence ID" value="NKE46086.1"/>
    <property type="molecule type" value="Genomic_DNA"/>
</dbReference>
<reference evidence="2 3" key="1">
    <citation type="submission" date="2020-03" db="EMBL/GenBank/DDBJ databases">
        <title>Roseomonas selenitidurans sp. nov. isolated from soil.</title>
        <authorList>
            <person name="Liu H."/>
        </authorList>
    </citation>
    <scope>NUCLEOTIDE SEQUENCE [LARGE SCALE GENOMIC DNA]</scope>
    <source>
        <strain evidence="2 3">JCM 15073</strain>
    </source>
</reference>
<dbReference type="RefSeq" id="WP_168050600.1">
    <property type="nucleotide sequence ID" value="NZ_JAATJR010000004.1"/>
</dbReference>
<feature type="transmembrane region" description="Helical" evidence="1">
    <location>
        <begin position="28"/>
        <end position="48"/>
    </location>
</feature>
<evidence type="ECO:0000256" key="1">
    <source>
        <dbReference type="SAM" id="Phobius"/>
    </source>
</evidence>
<keyword evidence="1" id="KW-0812">Transmembrane</keyword>